<dbReference type="EMBL" id="NAJN01002543">
    <property type="protein sequence ID" value="TKA51331.1"/>
    <property type="molecule type" value="Genomic_DNA"/>
</dbReference>
<feature type="compositionally biased region" description="Basic and acidic residues" evidence="3">
    <location>
        <begin position="223"/>
        <end position="236"/>
    </location>
</feature>
<feature type="region of interest" description="Disordered" evidence="3">
    <location>
        <begin position="223"/>
        <end position="250"/>
    </location>
</feature>
<evidence type="ECO:0000256" key="1">
    <source>
        <dbReference type="ARBA" id="ARBA00022884"/>
    </source>
</evidence>
<dbReference type="Proteomes" id="UP000308768">
    <property type="component" value="Unassembled WGS sequence"/>
</dbReference>
<keyword evidence="1 2" id="KW-0694">RNA-binding</keyword>
<feature type="compositionally biased region" description="Basic residues" evidence="3">
    <location>
        <begin position="82"/>
        <end position="92"/>
    </location>
</feature>
<comment type="caution">
    <text evidence="5">The sequence shown here is derived from an EMBL/GenBank/DDBJ whole genome shotgun (WGS) entry which is preliminary data.</text>
</comment>
<evidence type="ECO:0000256" key="2">
    <source>
        <dbReference type="PROSITE-ProRule" id="PRU00176"/>
    </source>
</evidence>
<name>A0A4U0VPD9_9PEZI</name>
<dbReference type="GO" id="GO:0005730">
    <property type="term" value="C:nucleolus"/>
    <property type="evidence" value="ECO:0007669"/>
    <property type="project" value="TreeGrafter"/>
</dbReference>
<dbReference type="GO" id="GO:0003723">
    <property type="term" value="F:RNA binding"/>
    <property type="evidence" value="ECO:0007669"/>
    <property type="project" value="UniProtKB-UniRule"/>
</dbReference>
<feature type="region of interest" description="Disordered" evidence="3">
    <location>
        <begin position="1"/>
        <end position="93"/>
    </location>
</feature>
<evidence type="ECO:0000313" key="6">
    <source>
        <dbReference type="Proteomes" id="UP000308768"/>
    </source>
</evidence>
<feature type="domain" description="RRM" evidence="4">
    <location>
        <begin position="133"/>
        <end position="223"/>
    </location>
</feature>
<dbReference type="PROSITE" id="PS50102">
    <property type="entry name" value="RRM"/>
    <property type="match status" value="2"/>
</dbReference>
<proteinExistence type="predicted"/>
<evidence type="ECO:0000256" key="3">
    <source>
        <dbReference type="SAM" id="MobiDB-lite"/>
    </source>
</evidence>
<gene>
    <name evidence="5" type="ORF">B0A49_13023</name>
</gene>
<dbReference type="AlphaFoldDB" id="A0A4U0VPD9"/>
<dbReference type="InterPro" id="IPR000504">
    <property type="entry name" value="RRM_dom"/>
</dbReference>
<dbReference type="InterPro" id="IPR035979">
    <property type="entry name" value="RBD_domain_sf"/>
</dbReference>
<dbReference type="Pfam" id="PF00076">
    <property type="entry name" value="RRM_1"/>
    <property type="match status" value="1"/>
</dbReference>
<sequence length="480" mass="51660">MATTTVTKTSKKEKSSKKPRSAPVPAEEVVPVSPSPPPAAVDESSNVIAESSPEPSRKRKRAVASADELEIDVSLPEPPSKKAMRKAKKGHKLSIATTDVPSTQQAQSTDGQAVDVNGVAPDATAESAVRSQYGIWIGNLPWTATKDSLRTFLTDHAKIEEDKITRIHMPPPSGPPNPRLAIKPTNKGFAYVDLSTQAVLDKVMGVSETLMSGRRVLIKNAKSFEGRPEKKEDRASAGDGTNGAAGVGEFKSAKPPAKRIFVGNLGFDVEKDDLIEHFTPCGEVVDVHMATFEDTGKCKGFAWVTFDALEASEAAVKGWTMISVEKDESESGPDGEDVAEEEGTKDMTSKKKAKSKKTRKWFVNRLKGRSLRCEFAEDAASRYKKRYGKVGAAGKKQDGTAVDVQEGNLAGNGTAPVDAEASRSPPRAREGHRGRKNKDERREPRKVDARTIKPGAALANAQRATTGAIVESKGTRKTFD</sequence>
<evidence type="ECO:0000259" key="4">
    <source>
        <dbReference type="PROSITE" id="PS50102"/>
    </source>
</evidence>
<accession>A0A4U0VPD9</accession>
<keyword evidence="6" id="KW-1185">Reference proteome</keyword>
<dbReference type="Gene3D" id="3.30.70.330">
    <property type="match status" value="2"/>
</dbReference>
<dbReference type="STRING" id="331657.A0A4U0VPD9"/>
<dbReference type="PANTHER" id="PTHR23236">
    <property type="entry name" value="EUKARYOTIC TRANSLATION INITIATION FACTOR 4B/4H"/>
    <property type="match status" value="1"/>
</dbReference>
<reference evidence="5 6" key="1">
    <citation type="submission" date="2017-03" db="EMBL/GenBank/DDBJ databases">
        <title>Genomes of endolithic fungi from Antarctica.</title>
        <authorList>
            <person name="Coleine C."/>
            <person name="Masonjones S."/>
            <person name="Stajich J.E."/>
        </authorList>
    </citation>
    <scope>NUCLEOTIDE SEQUENCE [LARGE SCALE GENOMIC DNA]</scope>
    <source>
        <strain evidence="5 6">CCFEE 5187</strain>
    </source>
</reference>
<feature type="domain" description="RRM" evidence="4">
    <location>
        <begin position="258"/>
        <end position="378"/>
    </location>
</feature>
<dbReference type="OrthoDB" id="1875751at2759"/>
<feature type="region of interest" description="Disordered" evidence="3">
    <location>
        <begin position="389"/>
        <end position="480"/>
    </location>
</feature>
<feature type="compositionally biased region" description="Acidic residues" evidence="3">
    <location>
        <begin position="327"/>
        <end position="341"/>
    </location>
</feature>
<dbReference type="PANTHER" id="PTHR23236:SF95">
    <property type="entry name" value="NUCLEOLAR PROTEIN 13"/>
    <property type="match status" value="1"/>
</dbReference>
<feature type="compositionally biased region" description="Basic and acidic residues" evidence="3">
    <location>
        <begin position="427"/>
        <end position="451"/>
    </location>
</feature>
<feature type="compositionally biased region" description="Basic residues" evidence="3">
    <location>
        <begin position="9"/>
        <end position="20"/>
    </location>
</feature>
<organism evidence="5 6">
    <name type="scientific">Cryomyces minteri</name>
    <dbReference type="NCBI Taxonomy" id="331657"/>
    <lineage>
        <taxon>Eukaryota</taxon>
        <taxon>Fungi</taxon>
        <taxon>Dikarya</taxon>
        <taxon>Ascomycota</taxon>
        <taxon>Pezizomycotina</taxon>
        <taxon>Dothideomycetes</taxon>
        <taxon>Dothideomycetes incertae sedis</taxon>
        <taxon>Cryomyces</taxon>
    </lineage>
</organism>
<evidence type="ECO:0000313" key="5">
    <source>
        <dbReference type="EMBL" id="TKA51331.1"/>
    </source>
</evidence>
<dbReference type="SUPFAM" id="SSF54928">
    <property type="entry name" value="RNA-binding domain, RBD"/>
    <property type="match status" value="1"/>
</dbReference>
<dbReference type="InterPro" id="IPR012677">
    <property type="entry name" value="Nucleotide-bd_a/b_plait_sf"/>
</dbReference>
<feature type="compositionally biased region" description="Low complexity" evidence="3">
    <location>
        <begin position="21"/>
        <end position="32"/>
    </location>
</feature>
<dbReference type="SMART" id="SM00360">
    <property type="entry name" value="RRM"/>
    <property type="match status" value="2"/>
</dbReference>
<protein>
    <recommendedName>
        <fullName evidence="4">RRM domain-containing protein</fullName>
    </recommendedName>
</protein>
<feature type="region of interest" description="Disordered" evidence="3">
    <location>
        <begin position="325"/>
        <end position="354"/>
    </location>
</feature>